<feature type="domain" description="C-type lectin" evidence="2">
    <location>
        <begin position="166"/>
        <end position="296"/>
    </location>
</feature>
<proteinExistence type="predicted"/>
<dbReference type="AlphaFoldDB" id="A0A8B7NNB8"/>
<dbReference type="RefSeq" id="XP_018015175.1">
    <property type="nucleotide sequence ID" value="XM_018159686.2"/>
</dbReference>
<dbReference type="InterPro" id="IPR016186">
    <property type="entry name" value="C-type_lectin-like/link_sf"/>
</dbReference>
<evidence type="ECO:0000313" key="3">
    <source>
        <dbReference type="Proteomes" id="UP000694843"/>
    </source>
</evidence>
<dbReference type="InterPro" id="IPR016187">
    <property type="entry name" value="CTDL_fold"/>
</dbReference>
<protein>
    <submittedName>
        <fullName evidence="4">Uncharacterized protein LOC108672070 isoform X1</fullName>
    </submittedName>
</protein>
<name>A0A8B7NNB8_HYAAZ</name>
<evidence type="ECO:0000256" key="1">
    <source>
        <dbReference type="SAM" id="SignalP"/>
    </source>
</evidence>
<dbReference type="SMART" id="SM00034">
    <property type="entry name" value="CLECT"/>
    <property type="match status" value="2"/>
</dbReference>
<dbReference type="InterPro" id="IPR050828">
    <property type="entry name" value="C-type_lectin/matrix_domain"/>
</dbReference>
<dbReference type="Gene3D" id="3.10.100.10">
    <property type="entry name" value="Mannose-Binding Protein A, subunit A"/>
    <property type="match status" value="2"/>
</dbReference>
<accession>A0A8B7NNB8</accession>
<dbReference type="Proteomes" id="UP000694843">
    <property type="component" value="Unplaced"/>
</dbReference>
<dbReference type="OrthoDB" id="6339005at2759"/>
<sequence>MWQTRLATASLLLVVAHALNCPENYHEIGSGCVLAPAERLPALEAQSLCHDLQGELATLDRCDIFTDAVHYLEETGAMYNSYWIRGTYSVTRDEWQWRDGSVVAMGAPFWGTAGGGNWEPYGGDCAAIFNGDNPYMGAFGCIAEFLHICEGPPTAEGHCNLPFTAVGSQCLSFDSSARQTWEASRNICQADGGDLVTFDNCEQFGVVANYILEQDLQHMTVYWVGGYLVDETNNYFWLNNSSIPMGLPYWGQYLFENLGTLLPDNPTVERCLELGYEYRHRFNDLDCLELRRPLCMASPVE</sequence>
<feature type="signal peptide" evidence="1">
    <location>
        <begin position="1"/>
        <end position="18"/>
    </location>
</feature>
<gene>
    <name evidence="4" type="primary">LOC108672070</name>
</gene>
<keyword evidence="3" id="KW-1185">Reference proteome</keyword>
<evidence type="ECO:0000259" key="2">
    <source>
        <dbReference type="PROSITE" id="PS50041"/>
    </source>
</evidence>
<feature type="chain" id="PRO_5034771871" evidence="1">
    <location>
        <begin position="19"/>
        <end position="301"/>
    </location>
</feature>
<dbReference type="KEGG" id="hazt:108672070"/>
<feature type="domain" description="C-type lectin" evidence="2">
    <location>
        <begin position="28"/>
        <end position="150"/>
    </location>
</feature>
<dbReference type="PANTHER" id="PTHR45710">
    <property type="entry name" value="C-TYPE LECTIN DOMAIN-CONTAINING PROTEIN 180"/>
    <property type="match status" value="1"/>
</dbReference>
<dbReference type="SUPFAM" id="SSF56436">
    <property type="entry name" value="C-type lectin-like"/>
    <property type="match status" value="2"/>
</dbReference>
<dbReference type="PANTHER" id="PTHR45710:SF26">
    <property type="entry name" value="RH26557P"/>
    <property type="match status" value="1"/>
</dbReference>
<organism evidence="3 4">
    <name type="scientific">Hyalella azteca</name>
    <name type="common">Amphipod</name>
    <dbReference type="NCBI Taxonomy" id="294128"/>
    <lineage>
        <taxon>Eukaryota</taxon>
        <taxon>Metazoa</taxon>
        <taxon>Ecdysozoa</taxon>
        <taxon>Arthropoda</taxon>
        <taxon>Crustacea</taxon>
        <taxon>Multicrustacea</taxon>
        <taxon>Malacostraca</taxon>
        <taxon>Eumalacostraca</taxon>
        <taxon>Peracarida</taxon>
        <taxon>Amphipoda</taxon>
        <taxon>Senticaudata</taxon>
        <taxon>Talitrida</taxon>
        <taxon>Talitroidea</taxon>
        <taxon>Hyalellidae</taxon>
        <taxon>Hyalella</taxon>
    </lineage>
</organism>
<dbReference type="CDD" id="cd00037">
    <property type="entry name" value="CLECT"/>
    <property type="match status" value="1"/>
</dbReference>
<dbReference type="Pfam" id="PF00059">
    <property type="entry name" value="Lectin_C"/>
    <property type="match status" value="2"/>
</dbReference>
<reference evidence="4" key="1">
    <citation type="submission" date="2025-08" db="UniProtKB">
        <authorList>
            <consortium name="RefSeq"/>
        </authorList>
    </citation>
    <scope>IDENTIFICATION</scope>
    <source>
        <tissue evidence="4">Whole organism</tissue>
    </source>
</reference>
<dbReference type="PROSITE" id="PS50041">
    <property type="entry name" value="C_TYPE_LECTIN_2"/>
    <property type="match status" value="2"/>
</dbReference>
<dbReference type="GeneID" id="108672070"/>
<dbReference type="InterPro" id="IPR001304">
    <property type="entry name" value="C-type_lectin-like"/>
</dbReference>
<keyword evidence="1" id="KW-0732">Signal</keyword>
<evidence type="ECO:0000313" key="4">
    <source>
        <dbReference type="RefSeq" id="XP_018015175.1"/>
    </source>
</evidence>